<name>A0A9D7XI03_9BACT</name>
<organism evidence="1 2">
    <name type="scientific">Candidatus Defluviibacterium haderslevense</name>
    <dbReference type="NCBI Taxonomy" id="2981993"/>
    <lineage>
        <taxon>Bacteria</taxon>
        <taxon>Pseudomonadati</taxon>
        <taxon>Bacteroidota</taxon>
        <taxon>Saprospiria</taxon>
        <taxon>Saprospirales</taxon>
        <taxon>Saprospiraceae</taxon>
        <taxon>Candidatus Defluviibacterium</taxon>
    </lineage>
</organism>
<sequence length="192" mass="22098">MTYKNYLSVAVCALLIAFGVKPVFGNTKNNLNQIFNTSNDTLIKPKIQNQSIPKCRPFNLSYLELIAREKLHQLNALSNTEFKAYQIEGIDAFYDPLYKYHFVDSVCVNSNGSLILIAREYDNENIIWLCNYDKNNILLHTKQVFYDNAEGNFQIESKLISNILTLKTDDVNEGKGQEKYKITTELKLVKIK</sequence>
<proteinExistence type="predicted"/>
<gene>
    <name evidence="1" type="ORF">IPO85_12490</name>
</gene>
<protein>
    <submittedName>
        <fullName evidence="1">Uncharacterized protein</fullName>
    </submittedName>
</protein>
<dbReference type="Proteomes" id="UP000808349">
    <property type="component" value="Unassembled WGS sequence"/>
</dbReference>
<evidence type="ECO:0000313" key="2">
    <source>
        <dbReference type="Proteomes" id="UP000808349"/>
    </source>
</evidence>
<comment type="caution">
    <text evidence="1">The sequence shown here is derived from an EMBL/GenBank/DDBJ whole genome shotgun (WGS) entry which is preliminary data.</text>
</comment>
<accession>A0A9D7XI03</accession>
<reference evidence="1 2" key="1">
    <citation type="submission" date="2020-10" db="EMBL/GenBank/DDBJ databases">
        <title>Connecting structure to function with the recovery of over 1000 high-quality activated sludge metagenome-assembled genomes encoding full-length rRNA genes using long-read sequencing.</title>
        <authorList>
            <person name="Singleton C.M."/>
            <person name="Petriglieri F."/>
            <person name="Kristensen J.M."/>
            <person name="Kirkegaard R.H."/>
            <person name="Michaelsen T.Y."/>
            <person name="Andersen M.H."/>
            <person name="Karst S.M."/>
            <person name="Dueholm M.S."/>
            <person name="Nielsen P.H."/>
            <person name="Albertsen M."/>
        </authorList>
    </citation>
    <scope>NUCLEOTIDE SEQUENCE [LARGE SCALE GENOMIC DNA]</scope>
    <source>
        <strain evidence="1">Ribe_18-Q3-R11-54_BAT3C.373</strain>
    </source>
</reference>
<evidence type="ECO:0000313" key="1">
    <source>
        <dbReference type="EMBL" id="MBK9718302.1"/>
    </source>
</evidence>
<dbReference type="AlphaFoldDB" id="A0A9D7XI03"/>
<dbReference type="EMBL" id="JADKFW010000010">
    <property type="protein sequence ID" value="MBK9718302.1"/>
    <property type="molecule type" value="Genomic_DNA"/>
</dbReference>